<evidence type="ECO:0000313" key="1">
    <source>
        <dbReference type="EMBL" id="CAG7652674.1"/>
    </source>
</evidence>
<sequence>MHFFRQFLECLPDNSTLLTILDKETREVIGGMLLLTSPSNETLYYPYGGTLTGLECASAARMGLGGARHRFSFVYAAGRALRRRMKKSAPNRFTTQLLLNF</sequence>
<accession>A0A916K8J7</accession>
<reference evidence="1" key="1">
    <citation type="submission" date="2021-06" db="EMBL/GenBank/DDBJ databases">
        <authorList>
            <person name="Criscuolo A."/>
        </authorList>
    </citation>
    <scope>NUCLEOTIDE SEQUENCE</scope>
    <source>
        <strain evidence="1">CIP111600</strain>
    </source>
</reference>
<dbReference type="EMBL" id="CAJVAS010000075">
    <property type="protein sequence ID" value="CAG7652674.1"/>
    <property type="molecule type" value="Genomic_DNA"/>
</dbReference>
<dbReference type="AlphaFoldDB" id="A0A916K8J7"/>
<keyword evidence="2" id="KW-1185">Reference proteome</keyword>
<gene>
    <name evidence="1" type="ORF">PAESOLCIP111_06598</name>
</gene>
<dbReference type="Proteomes" id="UP000693672">
    <property type="component" value="Unassembled WGS sequence"/>
</dbReference>
<protein>
    <recommendedName>
        <fullName evidence="3">BioF2-like acetyltransferase domain-containing protein</fullName>
    </recommendedName>
</protein>
<evidence type="ECO:0008006" key="3">
    <source>
        <dbReference type="Google" id="ProtNLM"/>
    </source>
</evidence>
<organism evidence="1 2">
    <name type="scientific">Paenibacillus solanacearum</name>
    <dbReference type="NCBI Taxonomy" id="2048548"/>
    <lineage>
        <taxon>Bacteria</taxon>
        <taxon>Bacillati</taxon>
        <taxon>Bacillota</taxon>
        <taxon>Bacilli</taxon>
        <taxon>Bacillales</taxon>
        <taxon>Paenibacillaceae</taxon>
        <taxon>Paenibacillus</taxon>
    </lineage>
</organism>
<comment type="caution">
    <text evidence="1">The sequence shown here is derived from an EMBL/GenBank/DDBJ whole genome shotgun (WGS) entry which is preliminary data.</text>
</comment>
<evidence type="ECO:0000313" key="2">
    <source>
        <dbReference type="Proteomes" id="UP000693672"/>
    </source>
</evidence>
<name>A0A916K8J7_9BACL</name>
<dbReference type="RefSeq" id="WP_218096245.1">
    <property type="nucleotide sequence ID" value="NZ_CAJVAS010000075.1"/>
</dbReference>
<proteinExistence type="predicted"/>